<organism evidence="6 7">
    <name type="scientific">Candidatus Segetimicrobium genomatis</name>
    <dbReference type="NCBI Taxonomy" id="2569760"/>
    <lineage>
        <taxon>Bacteria</taxon>
        <taxon>Bacillati</taxon>
        <taxon>Candidatus Sysuimicrobiota</taxon>
        <taxon>Candidatus Sysuimicrobiia</taxon>
        <taxon>Candidatus Sysuimicrobiales</taxon>
        <taxon>Candidatus Segetimicrobiaceae</taxon>
        <taxon>Candidatus Segetimicrobium</taxon>
    </lineage>
</organism>
<dbReference type="PANTHER" id="PTHR11717:SF31">
    <property type="entry name" value="LOW MOLECULAR WEIGHT PROTEIN-TYROSINE-PHOSPHATASE ETP-RELATED"/>
    <property type="match status" value="1"/>
</dbReference>
<evidence type="ECO:0000259" key="5">
    <source>
        <dbReference type="SMART" id="SM00226"/>
    </source>
</evidence>
<dbReference type="SMART" id="SM00226">
    <property type="entry name" value="LMWPc"/>
    <property type="match status" value="1"/>
</dbReference>
<dbReference type="Pfam" id="PF01451">
    <property type="entry name" value="LMWPc"/>
    <property type="match status" value="1"/>
</dbReference>
<dbReference type="InterPro" id="IPR017867">
    <property type="entry name" value="Tyr_phospatase_low_mol_wt"/>
</dbReference>
<dbReference type="GO" id="GO:0004725">
    <property type="term" value="F:protein tyrosine phosphatase activity"/>
    <property type="evidence" value="ECO:0007669"/>
    <property type="project" value="InterPro"/>
</dbReference>
<feature type="active site" description="Nucleophile" evidence="4">
    <location>
        <position position="54"/>
    </location>
</feature>
<feature type="active site" evidence="4">
    <location>
        <position position="60"/>
    </location>
</feature>
<protein>
    <recommendedName>
        <fullName evidence="5">Phosphotyrosine protein phosphatase I domain-containing protein</fullName>
    </recommendedName>
</protein>
<dbReference type="InterPro" id="IPR023485">
    <property type="entry name" value="Ptyr_pPase"/>
</dbReference>
<evidence type="ECO:0000256" key="1">
    <source>
        <dbReference type="ARBA" id="ARBA00011063"/>
    </source>
</evidence>
<feature type="domain" description="Phosphotyrosine protein phosphatase I" evidence="5">
    <location>
        <begin position="48"/>
        <end position="191"/>
    </location>
</feature>
<evidence type="ECO:0000313" key="7">
    <source>
        <dbReference type="Proteomes" id="UP000319353"/>
    </source>
</evidence>
<dbReference type="InterPro" id="IPR050438">
    <property type="entry name" value="LMW_PTPase"/>
</dbReference>
<feature type="active site" description="Proton donor" evidence="4">
    <location>
        <position position="165"/>
    </location>
</feature>
<evidence type="ECO:0000313" key="6">
    <source>
        <dbReference type="EMBL" id="TMI98617.1"/>
    </source>
</evidence>
<dbReference type="AlphaFoldDB" id="A0A537KS88"/>
<proteinExistence type="inferred from homology"/>
<gene>
    <name evidence="6" type="ORF">E6H01_12165</name>
</gene>
<evidence type="ECO:0000256" key="4">
    <source>
        <dbReference type="PIRSR" id="PIRSR617867-1"/>
    </source>
</evidence>
<dbReference type="InterPro" id="IPR036196">
    <property type="entry name" value="Ptyr_pPase_sf"/>
</dbReference>
<accession>A0A537KS88</accession>
<comment type="caution">
    <text evidence="6">The sequence shown here is derived from an EMBL/GenBank/DDBJ whole genome shotgun (WGS) entry which is preliminary data.</text>
</comment>
<reference evidence="6 7" key="1">
    <citation type="journal article" date="2019" name="Nat. Microbiol.">
        <title>Mediterranean grassland soil C-N compound turnover is dependent on rainfall and depth, and is mediated by genomically divergent microorganisms.</title>
        <authorList>
            <person name="Diamond S."/>
            <person name="Andeer P.F."/>
            <person name="Li Z."/>
            <person name="Crits-Christoph A."/>
            <person name="Burstein D."/>
            <person name="Anantharaman K."/>
            <person name="Lane K.R."/>
            <person name="Thomas B.C."/>
            <person name="Pan C."/>
            <person name="Northen T.R."/>
            <person name="Banfield J.F."/>
        </authorList>
    </citation>
    <scope>NUCLEOTIDE SEQUENCE [LARGE SCALE GENOMIC DNA]</scope>
    <source>
        <strain evidence="6">NP_4</strain>
    </source>
</reference>
<evidence type="ECO:0000256" key="2">
    <source>
        <dbReference type="ARBA" id="ARBA00022801"/>
    </source>
</evidence>
<dbReference type="PRINTS" id="PR00719">
    <property type="entry name" value="LMWPTPASE"/>
</dbReference>
<evidence type="ECO:0000256" key="3">
    <source>
        <dbReference type="ARBA" id="ARBA00022912"/>
    </source>
</evidence>
<dbReference type="Gene3D" id="3.40.50.2300">
    <property type="match status" value="1"/>
</dbReference>
<comment type="similarity">
    <text evidence="1">Belongs to the low molecular weight phosphotyrosine protein phosphatase family.</text>
</comment>
<dbReference type="SUPFAM" id="SSF52788">
    <property type="entry name" value="Phosphotyrosine protein phosphatases I"/>
    <property type="match status" value="1"/>
</dbReference>
<name>A0A537KS88_9BACT</name>
<keyword evidence="2" id="KW-0378">Hydrolase</keyword>
<keyword evidence="3" id="KW-0904">Protein phosphatase</keyword>
<dbReference type="PANTHER" id="PTHR11717">
    <property type="entry name" value="LOW MOLECULAR WEIGHT PROTEIN TYROSINE PHOSPHATASE"/>
    <property type="match status" value="1"/>
</dbReference>
<sequence>MMAERPDGARPGSLPPAVRALRHAPARIFHPLRRRAAAARLARRGLPASILFVCHGNICRSPLAAALLRRALSRKDVGVASAGFMGPGRPAPPEAVAAAAHYGVDLSAHRSQLLTADHARGADLIVVMDPSQRREICDRFGRLERDVLVLGDLDPQLIDTRAIRDPVNQPRDVFEESYARIERCVRELERAIG</sequence>
<dbReference type="Proteomes" id="UP000319353">
    <property type="component" value="Unassembled WGS sequence"/>
</dbReference>
<dbReference type="EMBL" id="VBAL01000159">
    <property type="protein sequence ID" value="TMI98617.1"/>
    <property type="molecule type" value="Genomic_DNA"/>
</dbReference>